<keyword evidence="3" id="KW-0963">Cytoplasm</keyword>
<evidence type="ECO:0000256" key="3">
    <source>
        <dbReference type="ARBA" id="ARBA00022490"/>
    </source>
</evidence>
<dbReference type="Pfam" id="PF02854">
    <property type="entry name" value="MIF4G"/>
    <property type="match status" value="1"/>
</dbReference>
<dbReference type="InterPro" id="IPR003890">
    <property type="entry name" value="MIF4G-like_typ-3"/>
</dbReference>
<evidence type="ECO:0000259" key="9">
    <source>
        <dbReference type="PROSITE" id="PS51366"/>
    </source>
</evidence>
<dbReference type="Gene3D" id="1.25.40.180">
    <property type="match status" value="2"/>
</dbReference>
<proteinExistence type="inferred from homology"/>
<feature type="region of interest" description="Disordered" evidence="8">
    <location>
        <begin position="130"/>
        <end position="181"/>
    </location>
</feature>
<name>A0A8H6Y339_9AGAR</name>
<feature type="compositionally biased region" description="Low complexity" evidence="8">
    <location>
        <begin position="198"/>
        <end position="221"/>
    </location>
</feature>
<dbReference type="Pfam" id="PF12152">
    <property type="entry name" value="eIF_4G1"/>
    <property type="match status" value="1"/>
</dbReference>
<dbReference type="InterPro" id="IPR003891">
    <property type="entry name" value="Initiation_fac_eIF4g_MI"/>
</dbReference>
<keyword evidence="6" id="KW-0694">RNA-binding</keyword>
<evidence type="ECO:0000256" key="1">
    <source>
        <dbReference type="ARBA" id="ARBA00004496"/>
    </source>
</evidence>
<reference evidence="10" key="1">
    <citation type="submission" date="2020-05" db="EMBL/GenBank/DDBJ databases">
        <title>Mycena genomes resolve the evolution of fungal bioluminescence.</title>
        <authorList>
            <person name="Tsai I.J."/>
        </authorList>
    </citation>
    <scope>NUCLEOTIDE SEQUENCE</scope>
    <source>
        <strain evidence="10">160909Yilan</strain>
    </source>
</reference>
<dbReference type="PANTHER" id="PTHR23253:SF9">
    <property type="entry name" value="EUKARYOTIC TRANSLATION INITIATION FACTOR 4 GAMMA 2"/>
    <property type="match status" value="1"/>
</dbReference>
<keyword evidence="11" id="KW-1185">Reference proteome</keyword>
<dbReference type="EMBL" id="JACAZH010000014">
    <property type="protein sequence ID" value="KAF7351096.1"/>
    <property type="molecule type" value="Genomic_DNA"/>
</dbReference>
<evidence type="ECO:0000256" key="6">
    <source>
        <dbReference type="ARBA" id="ARBA00022884"/>
    </source>
</evidence>
<dbReference type="OrthoDB" id="514777at2759"/>
<dbReference type="GO" id="GO:0010494">
    <property type="term" value="C:cytoplasmic stress granule"/>
    <property type="evidence" value="ECO:0007669"/>
    <property type="project" value="UniProtKB-ARBA"/>
</dbReference>
<dbReference type="FunFam" id="1.25.40.180:FF:000020">
    <property type="entry name" value="Eukaryotic translation initiation factor subunit"/>
    <property type="match status" value="1"/>
</dbReference>
<feature type="region of interest" description="Disordered" evidence="8">
    <location>
        <begin position="389"/>
        <end position="422"/>
    </location>
</feature>
<comment type="caution">
    <text evidence="10">The sequence shown here is derived from an EMBL/GenBank/DDBJ whole genome shotgun (WGS) entry which is preliminary data.</text>
</comment>
<dbReference type="GO" id="GO:0003729">
    <property type="term" value="F:mRNA binding"/>
    <property type="evidence" value="ECO:0007669"/>
    <property type="project" value="TreeGrafter"/>
</dbReference>
<feature type="compositionally biased region" description="Low complexity" evidence="8">
    <location>
        <begin position="233"/>
        <end position="242"/>
    </location>
</feature>
<keyword evidence="4" id="KW-0396">Initiation factor</keyword>
<dbReference type="InterPro" id="IPR036211">
    <property type="entry name" value="eIF4G_eIF4E-bd_sf"/>
</dbReference>
<evidence type="ECO:0000313" key="11">
    <source>
        <dbReference type="Proteomes" id="UP000623467"/>
    </source>
</evidence>
<dbReference type="SUPFAM" id="SSF48371">
    <property type="entry name" value="ARM repeat"/>
    <property type="match status" value="2"/>
</dbReference>
<evidence type="ECO:0000313" key="10">
    <source>
        <dbReference type="EMBL" id="KAF7351096.1"/>
    </source>
</evidence>
<accession>A0A8H6Y339</accession>
<comment type="similarity">
    <text evidence="2">Belongs to the eukaryotic initiation factor 4G family.</text>
</comment>
<organism evidence="10 11">
    <name type="scientific">Mycena sanguinolenta</name>
    <dbReference type="NCBI Taxonomy" id="230812"/>
    <lineage>
        <taxon>Eukaryota</taxon>
        <taxon>Fungi</taxon>
        <taxon>Dikarya</taxon>
        <taxon>Basidiomycota</taxon>
        <taxon>Agaricomycotina</taxon>
        <taxon>Agaricomycetes</taxon>
        <taxon>Agaricomycetidae</taxon>
        <taxon>Agaricales</taxon>
        <taxon>Marasmiineae</taxon>
        <taxon>Mycenaceae</taxon>
        <taxon>Mycena</taxon>
    </lineage>
</organism>
<dbReference type="PANTHER" id="PTHR23253">
    <property type="entry name" value="EUKARYOTIC TRANSLATION INITIATION FACTOR 4 GAMMA"/>
    <property type="match status" value="1"/>
</dbReference>
<keyword evidence="5" id="KW-0597">Phosphoprotein</keyword>
<dbReference type="InterPro" id="IPR016024">
    <property type="entry name" value="ARM-type_fold"/>
</dbReference>
<feature type="compositionally biased region" description="Low complexity" evidence="8">
    <location>
        <begin position="130"/>
        <end position="151"/>
    </location>
</feature>
<dbReference type="SMART" id="SM00543">
    <property type="entry name" value="MIF4G"/>
    <property type="match status" value="1"/>
</dbReference>
<feature type="compositionally biased region" description="Basic and acidic residues" evidence="8">
    <location>
        <begin position="910"/>
        <end position="920"/>
    </location>
</feature>
<dbReference type="GO" id="GO:0003743">
    <property type="term" value="F:translation initiation factor activity"/>
    <property type="evidence" value="ECO:0007669"/>
    <property type="project" value="UniProtKB-KW"/>
</dbReference>
<feature type="region of interest" description="Disordered" evidence="8">
    <location>
        <begin position="936"/>
        <end position="999"/>
    </location>
</feature>
<evidence type="ECO:0000256" key="8">
    <source>
        <dbReference type="SAM" id="MobiDB-lite"/>
    </source>
</evidence>
<evidence type="ECO:0000256" key="7">
    <source>
        <dbReference type="ARBA" id="ARBA00022917"/>
    </source>
</evidence>
<dbReference type="Proteomes" id="UP000623467">
    <property type="component" value="Unassembled WGS sequence"/>
</dbReference>
<evidence type="ECO:0000256" key="4">
    <source>
        <dbReference type="ARBA" id="ARBA00022540"/>
    </source>
</evidence>
<dbReference type="PROSITE" id="PS51366">
    <property type="entry name" value="MI"/>
    <property type="match status" value="1"/>
</dbReference>
<dbReference type="Pfam" id="PF02847">
    <property type="entry name" value="MA3"/>
    <property type="match status" value="1"/>
</dbReference>
<sequence length="1125" mass="120919">MTNGNGPRPPNGPNGPGGPSQMSSGMGSPRMSQHPGQPGMSAPMPPQMPSQMQSQMPQMWPGHFYYPGMPPDQQPYMSYQGCINPSRCSTTLPLPLPNLTKACQCLPEIFPCLYTADLVLRPPAHAVPATHHVPPPLTQHHSSSSSVGGVSTPPPTPSTARLNTNASAFVPSSSSRPKSKIVLKSAEGVEIKLENLKQQSQSPAPPASSATSTATSSPAPAVGGSPGHSSRNSTITEEPASISEEEGEVQEISAKPKEEEDDNLATPGQEKSKDAPLRIDTASSAPVEFPRRRPGPLDLSTTFKPNIPAALPSALATARIIDDLSRVPYPENIQSPKVELNINAKDGKFRYDREFLLQFMSICKEKPDMLPPLDAIGIGPVDQHTMVRTNSRGGTHRPGRTPSMSGPSGGSNAAGFPGFGPKAIPSGGMGNFVSGKQLSSQERFELASGGRAVSVSSIGSFNRMPPMTRSASQGGSGSQLGGSKRTRSKRGEARDKNQGSQLAQGSSARDNQSIFENPPPLQVTANRWDRKTVGAVDPDSPELVDRKVKALLNKLTMEKFDSISDQIIEWANRSEKEKDGRTLIQVIRLVFEKATDEATWSEMYARLCRKMMEQISPKVQDDGIKNAEGKPIAGGQLFRKYLLNRCQEDFERGWVAKETTAAAAATKAMEDKAAAAANEKGAAAAAAGEQADEIVLYSDEYYAAQKAKRQGLGLIKFIGELFKLQMLTERIMHECVKKLLGNVENPEEEEIESLCKLISTVGSLLDTPKARAHMDVYFSRMKELCKSSNVGSRMQFMLQDVIELRDRKWVARTQIAAPTTIAGVHEAAAKEKAIQEKESYQRTMSMSRGGSRRGGDRGEFPGPGADGWTNVASSNTPRPPPKAGDLSNFGKIANSKGLPMTFGPSSVFAGKKDSSKRESLSRVNSNSNMFSMLSQTPDAAADAKPAPEPTRRRLILQPRTKPTEDQGTATAEATPAGSDNSESEDEEAAPEMSKEDADKKIAEDSKEFFAVRNLDEAEVYFSALPAVHHCRLIEKLVGTAVEGKEALAQLVADLLTRVVSKELCTADALEDGFVPLVEILEDIAIDAPKAPNNMALMMKAAFDGEQAARIAAKSTDPDSLVALLS</sequence>
<dbReference type="GO" id="GO:0016281">
    <property type="term" value="C:eukaryotic translation initiation factor 4F complex"/>
    <property type="evidence" value="ECO:0007669"/>
    <property type="project" value="TreeGrafter"/>
</dbReference>
<evidence type="ECO:0000256" key="5">
    <source>
        <dbReference type="ARBA" id="ARBA00022553"/>
    </source>
</evidence>
<feature type="domain" description="MI" evidence="9">
    <location>
        <begin position="996"/>
        <end position="1117"/>
    </location>
</feature>
<feature type="compositionally biased region" description="Polar residues" evidence="8">
    <location>
        <begin position="498"/>
        <end position="515"/>
    </location>
</feature>
<dbReference type="Gene3D" id="1.20.970.30">
    <property type="entry name" value="eIF4G, eIF4E-binding domain"/>
    <property type="match status" value="1"/>
</dbReference>
<dbReference type="AlphaFoldDB" id="A0A8H6Y339"/>
<feature type="compositionally biased region" description="Low complexity" evidence="8">
    <location>
        <begin position="19"/>
        <end position="42"/>
    </location>
</feature>
<feature type="region of interest" description="Disordered" evidence="8">
    <location>
        <begin position="194"/>
        <end position="294"/>
    </location>
</feature>
<comment type="subcellular location">
    <subcellularLocation>
        <location evidence="1">Cytoplasm</location>
    </subcellularLocation>
</comment>
<protein>
    <submittedName>
        <fullName evidence="10">MI domain-containing protein</fullName>
    </submittedName>
</protein>
<gene>
    <name evidence="10" type="ORF">MSAN_01672100</name>
</gene>
<dbReference type="InterPro" id="IPR022745">
    <property type="entry name" value="eIF4G1_eIF4E-bd"/>
</dbReference>
<feature type="compositionally biased region" description="Polar residues" evidence="8">
    <location>
        <begin position="160"/>
        <end position="176"/>
    </location>
</feature>
<feature type="region of interest" description="Disordered" evidence="8">
    <location>
        <begin position="1"/>
        <end position="55"/>
    </location>
</feature>
<feature type="region of interest" description="Disordered" evidence="8">
    <location>
        <begin position="833"/>
        <end position="924"/>
    </location>
</feature>
<evidence type="ECO:0000256" key="2">
    <source>
        <dbReference type="ARBA" id="ARBA00005775"/>
    </source>
</evidence>
<dbReference type="SUPFAM" id="SSF101489">
    <property type="entry name" value="Eukaryotic initiation factor 4f subunit eIF4g, eIF4e-binding domain"/>
    <property type="match status" value="1"/>
</dbReference>
<feature type="region of interest" description="Disordered" evidence="8">
    <location>
        <begin position="457"/>
        <end position="540"/>
    </location>
</feature>
<keyword evidence="7" id="KW-0648">Protein biosynthesis</keyword>